<dbReference type="InterPro" id="IPR036188">
    <property type="entry name" value="FAD/NAD-bd_sf"/>
</dbReference>
<dbReference type="PROSITE" id="PS01304">
    <property type="entry name" value="UBIH"/>
    <property type="match status" value="1"/>
</dbReference>
<evidence type="ECO:0000313" key="13">
    <source>
        <dbReference type="Proteomes" id="UP000373449"/>
    </source>
</evidence>
<reference evidence="12" key="2">
    <citation type="submission" date="2017-09" db="EMBL/GenBank/DDBJ databases">
        <title>FDA dAtabase for Regulatory Grade micrObial Sequences (FDA-ARGOS): Supporting development and validation of Infectious Disease Dx tests.</title>
        <authorList>
            <person name="Minogue T."/>
            <person name="Wolcott M."/>
            <person name="Wasieloski L."/>
            <person name="Aguilar W."/>
            <person name="Moore D."/>
            <person name="Tallon L."/>
            <person name="Sadzewicz L."/>
            <person name="Ott S."/>
            <person name="Zhao X."/>
            <person name="Nagaraj S."/>
            <person name="Vavikolanu K."/>
            <person name="Aluvathingal J."/>
            <person name="Nadendla S."/>
            <person name="Sichtig H."/>
        </authorList>
    </citation>
    <scope>NUCLEOTIDE SEQUENCE [LARGE SCALE GENOMIC DNA]</scope>
    <source>
        <strain evidence="12">FDAARGOS_387</strain>
    </source>
</reference>
<dbReference type="NCBIfam" id="TIGR01984">
    <property type="entry name" value="UbiH"/>
    <property type="match status" value="1"/>
</dbReference>
<dbReference type="Pfam" id="PF01494">
    <property type="entry name" value="FAD_binding_3"/>
    <property type="match status" value="1"/>
</dbReference>
<dbReference type="GO" id="GO:0006744">
    <property type="term" value="P:ubiquinone biosynthetic process"/>
    <property type="evidence" value="ECO:0007669"/>
    <property type="project" value="UniProtKB-UniPathway"/>
</dbReference>
<evidence type="ECO:0000256" key="1">
    <source>
        <dbReference type="ARBA" id="ARBA00001974"/>
    </source>
</evidence>
<name>A0A2C6DLN7_9GAMM</name>
<dbReference type="PRINTS" id="PR00420">
    <property type="entry name" value="RNGMNOXGNASE"/>
</dbReference>
<keyword evidence="4" id="KW-0285">Flavoprotein</keyword>
<dbReference type="PANTHER" id="PTHR43876:SF8">
    <property type="entry name" value="2-OCTAPRENYL-6-METHOXYPHENOL HYDROXYLASE"/>
    <property type="match status" value="1"/>
</dbReference>
<dbReference type="EC" id="1.14.13.-" evidence="11"/>
<dbReference type="InterPro" id="IPR002938">
    <property type="entry name" value="FAD-bd"/>
</dbReference>
<dbReference type="GO" id="GO:0008681">
    <property type="term" value="F:2-octaprenyl-6-methoxyphenol hydroxylase activity"/>
    <property type="evidence" value="ECO:0007669"/>
    <property type="project" value="InterPro"/>
</dbReference>
<dbReference type="NCBIfam" id="NF004356">
    <property type="entry name" value="PRK05732.1"/>
    <property type="match status" value="1"/>
</dbReference>
<evidence type="ECO:0000259" key="9">
    <source>
        <dbReference type="Pfam" id="PF01494"/>
    </source>
</evidence>
<comment type="cofactor">
    <cofactor evidence="1">
        <name>FAD</name>
        <dbReference type="ChEBI" id="CHEBI:57692"/>
    </cofactor>
</comment>
<dbReference type="EMBL" id="CAADJA010000002">
    <property type="protein sequence ID" value="VFS53258.1"/>
    <property type="molecule type" value="Genomic_DNA"/>
</dbReference>
<dbReference type="InterPro" id="IPR011295">
    <property type="entry name" value="UbiH"/>
</dbReference>
<dbReference type="FunFam" id="3.50.50.60:FF:000021">
    <property type="entry name" value="Ubiquinone biosynthesis monooxygenase COQ6"/>
    <property type="match status" value="1"/>
</dbReference>
<evidence type="ECO:0000313" key="12">
    <source>
        <dbReference type="Proteomes" id="UP000224974"/>
    </source>
</evidence>
<comment type="similarity">
    <text evidence="3">Belongs to the UbiH/COQ6 family.</text>
</comment>
<feature type="domain" description="FAD-binding" evidence="9">
    <location>
        <begin position="3"/>
        <end position="339"/>
    </location>
</feature>
<dbReference type="FunFam" id="3.50.50.60:FF:000123">
    <property type="entry name" value="2-octaprenyl-6-methoxyphenyl hydroxylase"/>
    <property type="match status" value="1"/>
</dbReference>
<proteinExistence type="inferred from homology"/>
<reference evidence="11 13" key="3">
    <citation type="submission" date="2019-03" db="EMBL/GenBank/DDBJ databases">
        <authorList>
            <consortium name="Pathogen Informatics"/>
        </authorList>
    </citation>
    <scope>NUCLEOTIDE SEQUENCE [LARGE SCALE GENOMIC DNA]</scope>
    <source>
        <strain evidence="11 13">NCTC12282</strain>
    </source>
</reference>
<evidence type="ECO:0000313" key="11">
    <source>
        <dbReference type="EMBL" id="VFS53258.1"/>
    </source>
</evidence>
<evidence type="ECO:0000256" key="2">
    <source>
        <dbReference type="ARBA" id="ARBA00004749"/>
    </source>
</evidence>
<dbReference type="GO" id="GO:0071949">
    <property type="term" value="F:FAD binding"/>
    <property type="evidence" value="ECO:0007669"/>
    <property type="project" value="InterPro"/>
</dbReference>
<keyword evidence="12" id="KW-1185">Reference proteome</keyword>
<keyword evidence="5" id="KW-0274">FAD</keyword>
<evidence type="ECO:0000256" key="8">
    <source>
        <dbReference type="ARBA" id="ARBA00065734"/>
    </source>
</evidence>
<dbReference type="GO" id="GO:0110142">
    <property type="term" value="C:ubiquinone biosynthesis complex"/>
    <property type="evidence" value="ECO:0007669"/>
    <property type="project" value="UniProtKB-ARBA"/>
</dbReference>
<comment type="pathway">
    <text evidence="2">Cofactor biosynthesis; ubiquinone biosynthesis.</text>
</comment>
<dbReference type="UniPathway" id="UPA00232"/>
<dbReference type="Proteomes" id="UP000224974">
    <property type="component" value="Unassembled WGS sequence"/>
</dbReference>
<dbReference type="InterPro" id="IPR010971">
    <property type="entry name" value="UbiH/COQ6"/>
</dbReference>
<accession>A0A2C6DLN7</accession>
<evidence type="ECO:0000313" key="10">
    <source>
        <dbReference type="EMBL" id="PHI32156.1"/>
    </source>
</evidence>
<protein>
    <submittedName>
        <fullName evidence="11">2-octaprenyl-6-methoxyphenol hydroxylase</fullName>
        <ecNumber evidence="11">1.14.13.-</ecNumber>
    </submittedName>
    <submittedName>
        <fullName evidence="10">2-octaprenyl-6-methoxyphenyl hydroxylase</fullName>
    </submittedName>
</protein>
<dbReference type="InterPro" id="IPR018168">
    <property type="entry name" value="Ubi_Hdrlase_CS"/>
</dbReference>
<dbReference type="Gene3D" id="3.50.50.60">
    <property type="entry name" value="FAD/NAD(P)-binding domain"/>
    <property type="match status" value="2"/>
</dbReference>
<dbReference type="RefSeq" id="WP_029094874.1">
    <property type="nucleotide sequence ID" value="NZ_CAADJA010000002.1"/>
</dbReference>
<evidence type="ECO:0000256" key="3">
    <source>
        <dbReference type="ARBA" id="ARBA00005349"/>
    </source>
</evidence>
<keyword evidence="7" id="KW-0503">Monooxygenase</keyword>
<evidence type="ECO:0000256" key="6">
    <source>
        <dbReference type="ARBA" id="ARBA00023002"/>
    </source>
</evidence>
<reference evidence="10" key="1">
    <citation type="submission" date="2017-09" db="EMBL/GenBank/DDBJ databases">
        <title>FDA dAtabase for Regulatory Grade micrObial Sequences (FDA-ARGOS): Supporting development and validation of Infectious Disease Dx tests.</title>
        <authorList>
            <person name="Minogue T."/>
            <person name="Wolcott M."/>
            <person name="Wasieloski L."/>
            <person name="Aguilar W."/>
            <person name="Moore D."/>
            <person name="Tallon L.J."/>
            <person name="Sadzewicz L."/>
            <person name="Ott S."/>
            <person name="Zhao X."/>
            <person name="Nagaraj S."/>
            <person name="Vavikolanu K."/>
            <person name="Aluvathingal J."/>
            <person name="Nadendla S."/>
            <person name="Sichtig H."/>
        </authorList>
    </citation>
    <scope>NUCLEOTIDE SEQUENCE</scope>
    <source>
        <strain evidence="10">FDAARGOS_387</strain>
    </source>
</reference>
<dbReference type="SUPFAM" id="SSF51905">
    <property type="entry name" value="FAD/NAD(P)-binding domain"/>
    <property type="match status" value="1"/>
</dbReference>
<evidence type="ECO:0000256" key="4">
    <source>
        <dbReference type="ARBA" id="ARBA00022630"/>
    </source>
</evidence>
<dbReference type="Proteomes" id="UP000373449">
    <property type="component" value="Unassembled WGS sequence"/>
</dbReference>
<comment type="subunit">
    <text evidence="8">Component of the Ubi complex metabolon, which regroups five ubiquinone biosynthesis proteins (UbiE, UbiF, UbiG, UbiH and UbiI) and two accessory factors (UbiK and the lipid-binding protein UbiJ).</text>
</comment>
<sequence length="393" mass="42331">MNSVIIVGGGMAGATLALALSKLSGGTVNIDLIEAISSESSQHPGFDARAIALAQGTCQQLDRIGIWPALADCATAINTVLVSERGHTGMVTLKASDYQLPALGQVVELHHAGSRLFSLLKQAANVRVHCPAKVIDVSRDIDSASVVLDNGERLSASVLVAADGSYSCVASALGMTWTQDEYQQIAVIANVSTQLPHQGKAFERFTPEGPVALLPMSKGRMSLVWCMNQDRQSEAMAWDEKTFAKELQQVFGWRLGAIESVGERHSYPLGLRTARQPVSHRLALVGNASQTLHPIAGQGFNLGLRDVMSLAETLASAAKQQEDLGSYAVLHRFSQRRQPDHKATIGLTDGLIHLFANRYGPLIVARNLGLIAMDSCELLRLPFAHRTLGWVKR</sequence>
<dbReference type="OrthoDB" id="9769565at2"/>
<gene>
    <name evidence="11" type="primary">ubiH</name>
    <name evidence="10" type="ORF">CRN84_23955</name>
    <name evidence="11" type="ORF">NCTC12282_06400</name>
</gene>
<organism evidence="10 12">
    <name type="scientific">Budvicia aquatica</name>
    <dbReference type="NCBI Taxonomy" id="82979"/>
    <lineage>
        <taxon>Bacteria</taxon>
        <taxon>Pseudomonadati</taxon>
        <taxon>Pseudomonadota</taxon>
        <taxon>Gammaproteobacteria</taxon>
        <taxon>Enterobacterales</taxon>
        <taxon>Budviciaceae</taxon>
        <taxon>Budvicia</taxon>
    </lineage>
</organism>
<evidence type="ECO:0000256" key="5">
    <source>
        <dbReference type="ARBA" id="ARBA00022827"/>
    </source>
</evidence>
<evidence type="ECO:0000256" key="7">
    <source>
        <dbReference type="ARBA" id="ARBA00023033"/>
    </source>
</evidence>
<dbReference type="STRING" id="1111728.GCA_000427805_02154"/>
<keyword evidence="6 11" id="KW-0560">Oxidoreductase</keyword>
<dbReference type="EMBL" id="PDDX01000001">
    <property type="protein sequence ID" value="PHI32156.1"/>
    <property type="molecule type" value="Genomic_DNA"/>
</dbReference>
<dbReference type="PANTHER" id="PTHR43876">
    <property type="entry name" value="UBIQUINONE BIOSYNTHESIS MONOOXYGENASE COQ6, MITOCHONDRIAL"/>
    <property type="match status" value="1"/>
</dbReference>
<dbReference type="InterPro" id="IPR051205">
    <property type="entry name" value="UbiH/COQ6_monooxygenase"/>
</dbReference>
<dbReference type="NCBIfam" id="TIGR01988">
    <property type="entry name" value="Ubi-OHases"/>
    <property type="match status" value="1"/>
</dbReference>
<dbReference type="AlphaFoldDB" id="A0A2C6DLN7"/>